<evidence type="ECO:0000313" key="3">
    <source>
        <dbReference type="RefSeq" id="XP_034112551.2"/>
    </source>
</evidence>
<organism evidence="2 3">
    <name type="scientific">Drosophila albomicans</name>
    <name type="common">Fruit fly</name>
    <dbReference type="NCBI Taxonomy" id="7291"/>
    <lineage>
        <taxon>Eukaryota</taxon>
        <taxon>Metazoa</taxon>
        <taxon>Ecdysozoa</taxon>
        <taxon>Arthropoda</taxon>
        <taxon>Hexapoda</taxon>
        <taxon>Insecta</taxon>
        <taxon>Pterygota</taxon>
        <taxon>Neoptera</taxon>
        <taxon>Endopterygota</taxon>
        <taxon>Diptera</taxon>
        <taxon>Brachycera</taxon>
        <taxon>Muscomorpha</taxon>
        <taxon>Ephydroidea</taxon>
        <taxon>Drosophilidae</taxon>
        <taxon>Drosophila</taxon>
    </lineage>
</organism>
<feature type="compositionally biased region" description="Polar residues" evidence="1">
    <location>
        <begin position="34"/>
        <end position="52"/>
    </location>
</feature>
<dbReference type="RefSeq" id="XP_034112551.2">
    <property type="nucleotide sequence ID" value="XM_034256660.2"/>
</dbReference>
<dbReference type="AlphaFoldDB" id="A0A6P8X8Q5"/>
<evidence type="ECO:0000313" key="4">
    <source>
        <dbReference type="RefSeq" id="XP_051863111.1"/>
    </source>
</evidence>
<gene>
    <name evidence="3 4" type="primary">LOC117573521</name>
</gene>
<protein>
    <submittedName>
        <fullName evidence="4">Uncharacterized protein LOC117573521 isoform X2</fullName>
    </submittedName>
    <submittedName>
        <fullName evidence="3">Uncharacterized protein LOC117573521 isoform X3</fullName>
    </submittedName>
</protein>
<dbReference type="Proteomes" id="UP000515160">
    <property type="component" value="Chromosome 2R"/>
</dbReference>
<feature type="region of interest" description="Disordered" evidence="1">
    <location>
        <begin position="1"/>
        <end position="52"/>
    </location>
</feature>
<feature type="compositionally biased region" description="Polar residues" evidence="1">
    <location>
        <begin position="1"/>
        <end position="21"/>
    </location>
</feature>
<feature type="compositionally biased region" description="Low complexity" evidence="1">
    <location>
        <begin position="22"/>
        <end position="33"/>
    </location>
</feature>
<dbReference type="RefSeq" id="XP_051863111.1">
    <property type="nucleotide sequence ID" value="XM_052007151.1"/>
</dbReference>
<evidence type="ECO:0000313" key="2">
    <source>
        <dbReference type="Proteomes" id="UP000515160"/>
    </source>
</evidence>
<accession>A0A6P8X8Q5</accession>
<name>A0A6P8X8Q5_DROAB</name>
<sequence length="108" mass="11769">MFSFASTSNPWDTSASYRVGTNNESSEMENMSSTHSDSSNNRESSDAQLSLQETRDKLANIKNFIATAERNLNDIGLGQSSGDSSTPRVVSRQVIPNCADFIVIGLFL</sequence>
<dbReference type="GeneID" id="117573521"/>
<reference evidence="3 4" key="1">
    <citation type="submission" date="2025-04" db="UniProtKB">
        <authorList>
            <consortium name="RefSeq"/>
        </authorList>
    </citation>
    <scope>IDENTIFICATION</scope>
    <source>
        <strain evidence="3 4">15112-1751.03</strain>
        <tissue evidence="3 4">Whole Adult</tissue>
    </source>
</reference>
<dbReference type="OrthoDB" id="6105938at2759"/>
<keyword evidence="2" id="KW-1185">Reference proteome</keyword>
<evidence type="ECO:0000256" key="1">
    <source>
        <dbReference type="SAM" id="MobiDB-lite"/>
    </source>
</evidence>
<proteinExistence type="predicted"/>